<evidence type="ECO:0000256" key="1">
    <source>
        <dbReference type="SAM" id="Phobius"/>
    </source>
</evidence>
<proteinExistence type="predicted"/>
<evidence type="ECO:0000313" key="3">
    <source>
        <dbReference type="EMBL" id="VEN53757.1"/>
    </source>
</evidence>
<feature type="non-terminal residue" evidence="3">
    <location>
        <position position="83"/>
    </location>
</feature>
<feature type="signal peptide" evidence="2">
    <location>
        <begin position="1"/>
        <end position="21"/>
    </location>
</feature>
<accession>A0A653D0Q6</accession>
<dbReference type="AlphaFoldDB" id="A0A653D0Q6"/>
<keyword evidence="1" id="KW-1133">Transmembrane helix</keyword>
<evidence type="ECO:0000313" key="4">
    <source>
        <dbReference type="Proteomes" id="UP000410492"/>
    </source>
</evidence>
<evidence type="ECO:0000256" key="2">
    <source>
        <dbReference type="SAM" id="SignalP"/>
    </source>
</evidence>
<keyword evidence="1" id="KW-0472">Membrane</keyword>
<dbReference type="Proteomes" id="UP000410492">
    <property type="component" value="Unassembled WGS sequence"/>
</dbReference>
<sequence length="83" mass="9647">MMVSVLTAALNVLFMFYGIVGQINPPSQFKLLFTLSTLGYIFCVYPMVGQELTDASTEFYDKLCECPWHYWNTTNRKMLLFML</sequence>
<dbReference type="EMBL" id="CAACVG010009642">
    <property type="protein sequence ID" value="VEN53757.1"/>
    <property type="molecule type" value="Genomic_DNA"/>
</dbReference>
<feature type="transmembrane region" description="Helical" evidence="1">
    <location>
        <begin position="31"/>
        <end position="48"/>
    </location>
</feature>
<evidence type="ECO:0008006" key="5">
    <source>
        <dbReference type="Google" id="ProtNLM"/>
    </source>
</evidence>
<protein>
    <recommendedName>
        <fullName evidence="5">ABC-2 type transporter domain-containing protein</fullName>
    </recommendedName>
</protein>
<keyword evidence="2" id="KW-0732">Signal</keyword>
<keyword evidence="1" id="KW-0812">Transmembrane</keyword>
<name>A0A653D0Q6_CALMS</name>
<reference evidence="3 4" key="1">
    <citation type="submission" date="2019-01" db="EMBL/GenBank/DDBJ databases">
        <authorList>
            <person name="Sayadi A."/>
        </authorList>
    </citation>
    <scope>NUCLEOTIDE SEQUENCE [LARGE SCALE GENOMIC DNA]</scope>
</reference>
<keyword evidence="4" id="KW-1185">Reference proteome</keyword>
<feature type="chain" id="PRO_5024915096" description="ABC-2 type transporter domain-containing protein" evidence="2">
    <location>
        <begin position="22"/>
        <end position="83"/>
    </location>
</feature>
<organism evidence="3 4">
    <name type="scientific">Callosobruchus maculatus</name>
    <name type="common">Southern cowpea weevil</name>
    <name type="synonym">Pulse bruchid</name>
    <dbReference type="NCBI Taxonomy" id="64391"/>
    <lineage>
        <taxon>Eukaryota</taxon>
        <taxon>Metazoa</taxon>
        <taxon>Ecdysozoa</taxon>
        <taxon>Arthropoda</taxon>
        <taxon>Hexapoda</taxon>
        <taxon>Insecta</taxon>
        <taxon>Pterygota</taxon>
        <taxon>Neoptera</taxon>
        <taxon>Endopterygota</taxon>
        <taxon>Coleoptera</taxon>
        <taxon>Polyphaga</taxon>
        <taxon>Cucujiformia</taxon>
        <taxon>Chrysomeloidea</taxon>
        <taxon>Chrysomelidae</taxon>
        <taxon>Bruchinae</taxon>
        <taxon>Bruchini</taxon>
        <taxon>Callosobruchus</taxon>
    </lineage>
</organism>
<gene>
    <name evidence="3" type="ORF">CALMAC_LOCUS13458</name>
</gene>
<dbReference type="OrthoDB" id="6769514at2759"/>